<gene>
    <name evidence="5" type="ORF">ODI_01335</name>
    <name evidence="6" type="ORF">ODI_R3932</name>
</gene>
<dbReference type="InterPro" id="IPR044925">
    <property type="entry name" value="His-Me_finger_sf"/>
</dbReference>
<evidence type="ECO:0000313" key="6">
    <source>
        <dbReference type="EMBL" id="SOE52117.1"/>
    </source>
</evidence>
<dbReference type="PANTHER" id="PTHR33607">
    <property type="entry name" value="ENDONUCLEASE-1"/>
    <property type="match status" value="1"/>
</dbReference>
<evidence type="ECO:0000313" key="5">
    <source>
        <dbReference type="EMBL" id="SBT25708.1"/>
    </source>
</evidence>
<dbReference type="RefSeq" id="WP_067754143.1">
    <property type="nucleotide sequence ID" value="NZ_LT907988.1"/>
</dbReference>
<evidence type="ECO:0000256" key="1">
    <source>
        <dbReference type="ARBA" id="ARBA00006429"/>
    </source>
</evidence>
<dbReference type="PANTHER" id="PTHR33607:SF2">
    <property type="entry name" value="ENDONUCLEASE-1"/>
    <property type="match status" value="1"/>
</dbReference>
<feature type="signal peptide" evidence="4">
    <location>
        <begin position="1"/>
        <end position="20"/>
    </location>
</feature>
<dbReference type="GO" id="GO:0004530">
    <property type="term" value="F:deoxyribonuclease I activity"/>
    <property type="evidence" value="ECO:0007669"/>
    <property type="project" value="UniProtKB-EC"/>
</dbReference>
<reference evidence="6 7" key="2">
    <citation type="submission" date="2017-08" db="EMBL/GenBank/DDBJ databases">
        <authorList>
            <person name="de Groot N.N."/>
        </authorList>
    </citation>
    <scope>NUCLEOTIDE SEQUENCE [LARGE SCALE GENOMIC DNA]</scope>
    <source>
        <strain evidence="6">Orrdi1</strain>
    </source>
</reference>
<feature type="chain" id="PRO_5015062628" evidence="4">
    <location>
        <begin position="21"/>
        <end position="241"/>
    </location>
</feature>
<reference evidence="5 7" key="1">
    <citation type="submission" date="2016-06" db="EMBL/GenBank/DDBJ databases">
        <authorList>
            <person name="Kjaerup R.B."/>
            <person name="Dalgaard T.S."/>
            <person name="Juul-Madsen H.R."/>
        </authorList>
    </citation>
    <scope>NUCLEOTIDE SEQUENCE [LARGE SCALE GENOMIC DNA]</scope>
    <source>
        <strain evidence="5">Orrdi1</strain>
    </source>
</reference>
<comment type="similarity">
    <text evidence="1">Belongs to the EndA/NucM nuclease family.</text>
</comment>
<evidence type="ECO:0000256" key="3">
    <source>
        <dbReference type="ARBA" id="ARBA00022801"/>
    </source>
</evidence>
<dbReference type="EMBL" id="LT907988">
    <property type="protein sequence ID" value="SOE52117.1"/>
    <property type="molecule type" value="Genomic_DNA"/>
</dbReference>
<keyword evidence="2" id="KW-0540">Nuclease</keyword>
<keyword evidence="4" id="KW-0732">Signal</keyword>
<keyword evidence="5" id="KW-0255">Endonuclease</keyword>
<organism evidence="5 7">
    <name type="scientific">Orrella dioscoreae</name>
    <dbReference type="NCBI Taxonomy" id="1851544"/>
    <lineage>
        <taxon>Bacteria</taxon>
        <taxon>Pseudomonadati</taxon>
        <taxon>Pseudomonadota</taxon>
        <taxon>Betaproteobacteria</taxon>
        <taxon>Burkholderiales</taxon>
        <taxon>Alcaligenaceae</taxon>
        <taxon>Orrella</taxon>
    </lineage>
</organism>
<sequence>MNRAAFVLPLALLFSPLSHADALVTRAKDVGHRDFQRAKQVMPRVYGTSGKDFYCGCPYANKKVDLQACGYKVRKDANRAGRIEWEHIVPAWAIGHQRQCWQDGGRKQCSKQDALFRKAEGDLHNLVPAVGEVNNDRGNFRYTVWEREPAMYGQCQMVVDFKGRRAQPPQHARGAIARSTFYMVETYRLNMSAQERKLYCVWARTYPVSDWERQRDRRIKAVQGNSNRYVSDASAIARFCR</sequence>
<keyword evidence="3 5" id="KW-0378">Hydrolase</keyword>
<dbReference type="Pfam" id="PF04231">
    <property type="entry name" value="Endonuclease_1"/>
    <property type="match status" value="1"/>
</dbReference>
<dbReference type="KEGG" id="odi:ODI_R3932"/>
<dbReference type="EC" id="3.1.21.1" evidence="5"/>
<keyword evidence="7" id="KW-1185">Reference proteome</keyword>
<dbReference type="InterPro" id="IPR007346">
    <property type="entry name" value="Endonuclease-I"/>
</dbReference>
<dbReference type="AlphaFoldDB" id="A0A1C3K2P8"/>
<evidence type="ECO:0000256" key="4">
    <source>
        <dbReference type="SAM" id="SignalP"/>
    </source>
</evidence>
<dbReference type="SUPFAM" id="SSF54060">
    <property type="entry name" value="His-Me finger endonucleases"/>
    <property type="match status" value="1"/>
</dbReference>
<dbReference type="OrthoDB" id="9800417at2"/>
<dbReference type="EMBL" id="FLRC01000022">
    <property type="protein sequence ID" value="SBT25708.1"/>
    <property type="molecule type" value="Genomic_DNA"/>
</dbReference>
<protein>
    <submittedName>
        <fullName evidence="5">Endonuclease I</fullName>
        <ecNumber evidence="5">3.1.21.1</ecNumber>
    </submittedName>
</protein>
<dbReference type="Proteomes" id="UP000078558">
    <property type="component" value="Chromosome I"/>
</dbReference>
<evidence type="ECO:0000256" key="2">
    <source>
        <dbReference type="ARBA" id="ARBA00022722"/>
    </source>
</evidence>
<proteinExistence type="inferred from homology"/>
<name>A0A1C3K2P8_9BURK</name>
<evidence type="ECO:0000313" key="7">
    <source>
        <dbReference type="Proteomes" id="UP000078558"/>
    </source>
</evidence>
<accession>A0A1C3K2P8</accession>
<dbReference type="STRING" id="1851544.ODI_01335"/>